<feature type="signal peptide" evidence="2">
    <location>
        <begin position="1"/>
        <end position="19"/>
    </location>
</feature>
<feature type="chain" id="PRO_5040802439" evidence="2">
    <location>
        <begin position="20"/>
        <end position="118"/>
    </location>
</feature>
<proteinExistence type="predicted"/>
<protein>
    <submittedName>
        <fullName evidence="3">Uncharacterized protein</fullName>
    </submittedName>
</protein>
<evidence type="ECO:0000256" key="2">
    <source>
        <dbReference type="SAM" id="SignalP"/>
    </source>
</evidence>
<keyword evidence="2" id="KW-0732">Signal</keyword>
<feature type="transmembrane region" description="Helical" evidence="1">
    <location>
        <begin position="95"/>
        <end position="115"/>
    </location>
</feature>
<gene>
    <name evidence="3" type="ORF">LPJ64_001931</name>
</gene>
<dbReference type="EMBL" id="JANBOH010000055">
    <property type="protein sequence ID" value="KAJ1646595.1"/>
    <property type="molecule type" value="Genomic_DNA"/>
</dbReference>
<keyword evidence="1" id="KW-0472">Membrane</keyword>
<evidence type="ECO:0000256" key="1">
    <source>
        <dbReference type="SAM" id="Phobius"/>
    </source>
</evidence>
<sequence length="118" mass="11368">MQTATLATFALAVAGAAYAAGADSNHAVKGKAMNGGSAPAAAPAPEPRTVTVTTTVNGAGANQASFAAAALAGALAFASYMLAKGLGVDLEKGDIAIKKVSVALAVVAIFSAYSLSLV</sequence>
<keyword evidence="1" id="KW-0812">Transmembrane</keyword>
<reference evidence="3" key="1">
    <citation type="submission" date="2022-07" db="EMBL/GenBank/DDBJ databases">
        <title>Phylogenomic reconstructions and comparative analyses of Kickxellomycotina fungi.</title>
        <authorList>
            <person name="Reynolds N.K."/>
            <person name="Stajich J.E."/>
            <person name="Barry K."/>
            <person name="Grigoriev I.V."/>
            <person name="Crous P."/>
            <person name="Smith M.E."/>
        </authorList>
    </citation>
    <scope>NUCLEOTIDE SEQUENCE</scope>
    <source>
        <strain evidence="3">NBRC 105413</strain>
    </source>
</reference>
<keyword evidence="1" id="KW-1133">Transmembrane helix</keyword>
<feature type="transmembrane region" description="Helical" evidence="1">
    <location>
        <begin position="64"/>
        <end position="83"/>
    </location>
</feature>
<dbReference type="Proteomes" id="UP001145021">
    <property type="component" value="Unassembled WGS sequence"/>
</dbReference>
<evidence type="ECO:0000313" key="4">
    <source>
        <dbReference type="Proteomes" id="UP001145021"/>
    </source>
</evidence>
<dbReference type="AlphaFoldDB" id="A0A9W8CLJ2"/>
<comment type="caution">
    <text evidence="3">The sequence shown here is derived from an EMBL/GenBank/DDBJ whole genome shotgun (WGS) entry which is preliminary data.</text>
</comment>
<accession>A0A9W8CLJ2</accession>
<name>A0A9W8CLJ2_9FUNG</name>
<keyword evidence="4" id="KW-1185">Reference proteome</keyword>
<organism evidence="3 4">
    <name type="scientific">Coemansia asiatica</name>
    <dbReference type="NCBI Taxonomy" id="1052880"/>
    <lineage>
        <taxon>Eukaryota</taxon>
        <taxon>Fungi</taxon>
        <taxon>Fungi incertae sedis</taxon>
        <taxon>Zoopagomycota</taxon>
        <taxon>Kickxellomycotina</taxon>
        <taxon>Kickxellomycetes</taxon>
        <taxon>Kickxellales</taxon>
        <taxon>Kickxellaceae</taxon>
        <taxon>Coemansia</taxon>
    </lineage>
</organism>
<evidence type="ECO:0000313" key="3">
    <source>
        <dbReference type="EMBL" id="KAJ1646595.1"/>
    </source>
</evidence>